<dbReference type="Proteomes" id="UP000663834">
    <property type="component" value="Unassembled WGS sequence"/>
</dbReference>
<dbReference type="PRINTS" id="PR00463">
    <property type="entry name" value="EP450I"/>
</dbReference>
<dbReference type="CDD" id="cd04301">
    <property type="entry name" value="NAT_SF"/>
    <property type="match status" value="1"/>
</dbReference>
<feature type="binding site" description="axial binding residue" evidence="2">
    <location>
        <position position="276"/>
    </location>
    <ligand>
        <name>heme</name>
        <dbReference type="ChEBI" id="CHEBI:30413"/>
    </ligand>
    <ligandPart>
        <name>Fe</name>
        <dbReference type="ChEBI" id="CHEBI:18248"/>
    </ligandPart>
</feature>
<evidence type="ECO:0000313" key="4">
    <source>
        <dbReference type="EMBL" id="CAF1411298.1"/>
    </source>
</evidence>
<dbReference type="OrthoDB" id="10038565at2759"/>
<dbReference type="GO" id="GO:0004497">
    <property type="term" value="F:monooxygenase activity"/>
    <property type="evidence" value="ECO:0007669"/>
    <property type="project" value="InterPro"/>
</dbReference>
<reference evidence="4" key="1">
    <citation type="submission" date="2021-02" db="EMBL/GenBank/DDBJ databases">
        <authorList>
            <person name="Nowell W R."/>
        </authorList>
    </citation>
    <scope>NUCLEOTIDE SEQUENCE</scope>
</reference>
<dbReference type="InterPro" id="IPR036396">
    <property type="entry name" value="Cyt_P450_sf"/>
</dbReference>
<feature type="domain" description="N-acetyltransferase" evidence="3">
    <location>
        <begin position="34"/>
        <end position="187"/>
    </location>
</feature>
<name>A0A815LU13_9BILA</name>
<dbReference type="InterPro" id="IPR002401">
    <property type="entry name" value="Cyt_P450_E_grp-I"/>
</dbReference>
<evidence type="ECO:0000256" key="1">
    <source>
        <dbReference type="ARBA" id="ARBA00010617"/>
    </source>
</evidence>
<dbReference type="Gene3D" id="1.10.630.10">
    <property type="entry name" value="Cytochrome P450"/>
    <property type="match status" value="1"/>
</dbReference>
<keyword evidence="2" id="KW-0408">Iron</keyword>
<comment type="caution">
    <text evidence="4">The sequence shown here is derived from an EMBL/GenBank/DDBJ whole genome shotgun (WGS) entry which is preliminary data.</text>
</comment>
<dbReference type="PROSITE" id="PS51186">
    <property type="entry name" value="GNAT"/>
    <property type="match status" value="1"/>
</dbReference>
<dbReference type="GO" id="GO:0020037">
    <property type="term" value="F:heme binding"/>
    <property type="evidence" value="ECO:0007669"/>
    <property type="project" value="InterPro"/>
</dbReference>
<gene>
    <name evidence="4" type="ORF">KQP761_LOCUS10173</name>
</gene>
<dbReference type="Gene3D" id="3.40.630.30">
    <property type="match status" value="1"/>
</dbReference>
<comment type="similarity">
    <text evidence="1">Belongs to the cytochrome P450 family.</text>
</comment>
<dbReference type="Pfam" id="PF00067">
    <property type="entry name" value="p450"/>
    <property type="match status" value="1"/>
</dbReference>
<dbReference type="PRINTS" id="PR00385">
    <property type="entry name" value="P450"/>
</dbReference>
<comment type="cofactor">
    <cofactor evidence="2">
        <name>heme</name>
        <dbReference type="ChEBI" id="CHEBI:30413"/>
    </cofactor>
</comment>
<evidence type="ECO:0000259" key="3">
    <source>
        <dbReference type="PROSITE" id="PS51186"/>
    </source>
</evidence>
<dbReference type="Pfam" id="PF00583">
    <property type="entry name" value="Acetyltransf_1"/>
    <property type="match status" value="1"/>
</dbReference>
<proteinExistence type="inferred from homology"/>
<dbReference type="GO" id="GO:0005506">
    <property type="term" value="F:iron ion binding"/>
    <property type="evidence" value="ECO:0007669"/>
    <property type="project" value="InterPro"/>
</dbReference>
<keyword evidence="2" id="KW-0349">Heme</keyword>
<organism evidence="4 5">
    <name type="scientific">Rotaria magnacalcarata</name>
    <dbReference type="NCBI Taxonomy" id="392030"/>
    <lineage>
        <taxon>Eukaryota</taxon>
        <taxon>Metazoa</taxon>
        <taxon>Spiralia</taxon>
        <taxon>Gnathifera</taxon>
        <taxon>Rotifera</taxon>
        <taxon>Eurotatoria</taxon>
        <taxon>Bdelloidea</taxon>
        <taxon>Philodinida</taxon>
        <taxon>Philodinidae</taxon>
        <taxon>Rotaria</taxon>
    </lineage>
</organism>
<dbReference type="GO" id="GO:0016705">
    <property type="term" value="F:oxidoreductase activity, acting on paired donors, with incorporation or reduction of molecular oxygen"/>
    <property type="evidence" value="ECO:0007669"/>
    <property type="project" value="InterPro"/>
</dbReference>
<keyword evidence="2" id="KW-0479">Metal-binding</keyword>
<dbReference type="EMBL" id="CAJNOW010004273">
    <property type="protein sequence ID" value="CAF1411298.1"/>
    <property type="molecule type" value="Genomic_DNA"/>
</dbReference>
<dbReference type="InterPro" id="IPR000182">
    <property type="entry name" value="GNAT_dom"/>
</dbReference>
<evidence type="ECO:0000313" key="5">
    <source>
        <dbReference type="Proteomes" id="UP000663834"/>
    </source>
</evidence>
<dbReference type="InterPro" id="IPR016181">
    <property type="entry name" value="Acyl_CoA_acyltransferase"/>
</dbReference>
<accession>A0A815LU13</accession>
<sequence length="329" mass="37614">MSCSYGLNDFDVVTFRCLKSDSERCISAKNWILSMSEPIDEENGVSFWQWIEENDELSTKNQNNLMNTFFLFFHNQPNQAVATGTIASDDQDMGKILSLEQVVWIGGINIHRDFRGHGIGGILFAYIDNYIQQMIKTGITVCLFTQNAKAKHIYKRFAFKSKGFIKNGSLVENDPTVRESILIFDAAVKEVLRHAPVISAITRNVLYDDAIGKPSELDREFSNLKSKVPVARFHSLCLSWMFSSTFKTLFIQSFLGEDYDYHPYAFLPFSGGHRICTGRELAFFELKTIITRLMQFITFIDCNENIGGYQQKVICFPKNLAVTVRFDKD</sequence>
<dbReference type="SUPFAM" id="SSF48264">
    <property type="entry name" value="Cytochrome P450"/>
    <property type="match status" value="1"/>
</dbReference>
<dbReference type="InterPro" id="IPR001128">
    <property type="entry name" value="Cyt_P450"/>
</dbReference>
<evidence type="ECO:0000256" key="2">
    <source>
        <dbReference type="PIRSR" id="PIRSR602401-1"/>
    </source>
</evidence>
<dbReference type="SUPFAM" id="SSF55729">
    <property type="entry name" value="Acyl-CoA N-acyltransferases (Nat)"/>
    <property type="match status" value="1"/>
</dbReference>
<dbReference type="GO" id="GO:0016747">
    <property type="term" value="F:acyltransferase activity, transferring groups other than amino-acyl groups"/>
    <property type="evidence" value="ECO:0007669"/>
    <property type="project" value="InterPro"/>
</dbReference>
<protein>
    <recommendedName>
        <fullName evidence="3">N-acetyltransferase domain-containing protein</fullName>
    </recommendedName>
</protein>
<dbReference type="AlphaFoldDB" id="A0A815LU13"/>